<evidence type="ECO:0000256" key="14">
    <source>
        <dbReference type="RuleBase" id="RU364066"/>
    </source>
</evidence>
<dbReference type="FunFam" id="1.20.1440.230:FF:000001">
    <property type="entry name" value="Mitochondrial NADH dehydrogenase flavoprotein 1"/>
    <property type="match status" value="1"/>
</dbReference>
<dbReference type="GO" id="GO:0003954">
    <property type="term" value="F:NADH dehydrogenase activity"/>
    <property type="evidence" value="ECO:0007669"/>
    <property type="project" value="TreeGrafter"/>
</dbReference>
<dbReference type="InterPro" id="IPR001949">
    <property type="entry name" value="NADH-UbQ_OxRdtase_51kDa_CS"/>
</dbReference>
<dbReference type="Gene3D" id="3.40.50.11540">
    <property type="entry name" value="NADH-ubiquinone oxidoreductase 51kDa subunit"/>
    <property type="match status" value="1"/>
</dbReference>
<dbReference type="Gene3D" id="3.10.20.600">
    <property type="match status" value="1"/>
</dbReference>
<evidence type="ECO:0000256" key="2">
    <source>
        <dbReference type="ARBA" id="ARBA00001966"/>
    </source>
</evidence>
<dbReference type="FunFam" id="3.10.20.600:FF:000003">
    <property type="entry name" value="NADH-quinone oxidoreductase subunit F"/>
    <property type="match status" value="1"/>
</dbReference>
<dbReference type="GO" id="GO:0010181">
    <property type="term" value="F:FMN binding"/>
    <property type="evidence" value="ECO:0007669"/>
    <property type="project" value="InterPro"/>
</dbReference>
<dbReference type="SUPFAM" id="SSF142984">
    <property type="entry name" value="Nqo1 middle domain-like"/>
    <property type="match status" value="1"/>
</dbReference>
<dbReference type="GO" id="GO:0048038">
    <property type="term" value="F:quinone binding"/>
    <property type="evidence" value="ECO:0007669"/>
    <property type="project" value="UniProtKB-KW"/>
</dbReference>
<feature type="domain" description="NADH-ubiquinone oxidoreductase 51kDa subunit iron-sulphur binding" evidence="15">
    <location>
        <begin position="333"/>
        <end position="378"/>
    </location>
</feature>
<dbReference type="GO" id="GO:0051539">
    <property type="term" value="F:4 iron, 4 sulfur cluster binding"/>
    <property type="evidence" value="ECO:0007669"/>
    <property type="project" value="UniProtKB-UniRule"/>
</dbReference>
<reference evidence="17" key="1">
    <citation type="submission" date="2018-02" db="EMBL/GenBank/DDBJ databases">
        <authorList>
            <person name="Hausmann B."/>
        </authorList>
    </citation>
    <scope>NUCLEOTIDE SEQUENCE [LARGE SCALE GENOMIC DNA]</scope>
    <source>
        <strain evidence="17">Peat soil MAG SbA5</strain>
    </source>
</reference>
<keyword evidence="16" id="KW-0830">Ubiquinone</keyword>
<evidence type="ECO:0000313" key="17">
    <source>
        <dbReference type="Proteomes" id="UP000239735"/>
    </source>
</evidence>
<dbReference type="InterPro" id="IPR011538">
    <property type="entry name" value="Nuo51_FMN-bd"/>
</dbReference>
<dbReference type="NCBIfam" id="NF010120">
    <property type="entry name" value="PRK13596.1"/>
    <property type="match status" value="1"/>
</dbReference>
<dbReference type="GO" id="GO:0046872">
    <property type="term" value="F:metal ion binding"/>
    <property type="evidence" value="ECO:0007669"/>
    <property type="project" value="UniProtKB-KW"/>
</dbReference>
<evidence type="ECO:0000256" key="12">
    <source>
        <dbReference type="ARBA" id="ARBA00023027"/>
    </source>
</evidence>
<dbReference type="GO" id="GO:0008137">
    <property type="term" value="F:NADH dehydrogenase (ubiquinone) activity"/>
    <property type="evidence" value="ECO:0007669"/>
    <property type="project" value="InterPro"/>
</dbReference>
<dbReference type="InterPro" id="IPR019575">
    <property type="entry name" value="Nuop51_4Fe4S-bd"/>
</dbReference>
<keyword evidence="10 14" id="KW-0408">Iron</keyword>
<comment type="cofactor">
    <cofactor evidence="2 14">
        <name>[4Fe-4S] cluster</name>
        <dbReference type="ChEBI" id="CHEBI:49883"/>
    </cofactor>
</comment>
<evidence type="ECO:0000256" key="8">
    <source>
        <dbReference type="ARBA" id="ARBA00022723"/>
    </source>
</evidence>
<dbReference type="SUPFAM" id="SSF142019">
    <property type="entry name" value="Nqo1 FMN-binding domain-like"/>
    <property type="match status" value="1"/>
</dbReference>
<dbReference type="SUPFAM" id="SSF140490">
    <property type="entry name" value="Nqo1C-terminal domain-like"/>
    <property type="match status" value="1"/>
</dbReference>
<comment type="cofactor">
    <cofactor evidence="1 14">
        <name>FMN</name>
        <dbReference type="ChEBI" id="CHEBI:58210"/>
    </cofactor>
</comment>
<dbReference type="Pfam" id="PF10589">
    <property type="entry name" value="NADH_4Fe-4S"/>
    <property type="match status" value="1"/>
</dbReference>
<keyword evidence="8 14" id="KW-0479">Metal-binding</keyword>
<dbReference type="Gene3D" id="6.10.250.1450">
    <property type="match status" value="1"/>
</dbReference>
<keyword evidence="11 14" id="KW-0411">Iron-sulfur</keyword>
<dbReference type="InterPro" id="IPR037225">
    <property type="entry name" value="Nuo51_FMN-bd_sf"/>
</dbReference>
<evidence type="ECO:0000256" key="9">
    <source>
        <dbReference type="ARBA" id="ARBA00022967"/>
    </source>
</evidence>
<evidence type="ECO:0000256" key="5">
    <source>
        <dbReference type="ARBA" id="ARBA00022630"/>
    </source>
</evidence>
<dbReference type="GO" id="GO:0045333">
    <property type="term" value="P:cellular respiration"/>
    <property type="evidence" value="ECO:0007669"/>
    <property type="project" value="TreeGrafter"/>
</dbReference>
<keyword evidence="5 14" id="KW-0285">Flavoprotein</keyword>
<dbReference type="Pfam" id="PF01512">
    <property type="entry name" value="Complex1_51K"/>
    <property type="match status" value="1"/>
</dbReference>
<keyword evidence="16" id="KW-0560">Oxidoreductase</keyword>
<sequence>MPRLVSHPDEVKIVSRRFGMGAEKIDRYLELGGYEAVMKCLAQDSDWIINEMKASNLRGRGGAGFSAGMKWSFVPRQSAKPKYILVNGDESEPGTCKDHLIFLHDPHSVIEGTIIAGLAVGAKMGFIYLRGEYRYLLEITERAVADAYQRGFLGKNIFGSGKEFEIITQTGAGAYEVGEESALMESLEGKRGVPRIKPPFPAVVGLYGGPTVINNAETIATVPHVINMGAAAYAAVGTPRNGGTRLFSISGHVERPGVYELPMGYNLKKMIYEVAGGIRGGRNLKAVVPGGSSTPVLLPQEIDIGMDFDQVGKAGSMLGSGGVVVIDDQTCIVEFALRTISFYAHESCGWCIPCREGTDWLKKSLTRFHAGFGAPSDIDNMQYLAENMLGRTFCPLGDAAAMPTIAFIKKFRKEFEDHLNGKPCPFAREGVLQLTVV</sequence>
<dbReference type="OrthoDB" id="9761899at2"/>
<dbReference type="PANTHER" id="PTHR11780">
    <property type="entry name" value="NADH-UBIQUINONE OXIDOREDUCTASE FLAVOPROTEIN 1 NDUFV1"/>
    <property type="match status" value="1"/>
</dbReference>
<dbReference type="Gene3D" id="1.20.1440.230">
    <property type="entry name" value="NADH-ubiquinone oxidoreductase 51kDa subunit, iron-sulphur binding domain"/>
    <property type="match status" value="1"/>
</dbReference>
<evidence type="ECO:0000256" key="10">
    <source>
        <dbReference type="ARBA" id="ARBA00023004"/>
    </source>
</evidence>
<evidence type="ECO:0000259" key="15">
    <source>
        <dbReference type="SMART" id="SM00928"/>
    </source>
</evidence>
<dbReference type="Proteomes" id="UP000239735">
    <property type="component" value="Unassembled WGS sequence"/>
</dbReference>
<keyword evidence="6 14" id="KW-0288">FMN</keyword>
<evidence type="ECO:0000256" key="13">
    <source>
        <dbReference type="ARBA" id="ARBA00047712"/>
    </source>
</evidence>
<dbReference type="InterPro" id="IPR050837">
    <property type="entry name" value="ComplexI_51kDa_subunit"/>
</dbReference>
<dbReference type="Pfam" id="PF22461">
    <property type="entry name" value="SLBB_2"/>
    <property type="match status" value="1"/>
</dbReference>
<dbReference type="InterPro" id="IPR037207">
    <property type="entry name" value="Nuop51_4Fe4S-bd_sf"/>
</dbReference>
<keyword evidence="9" id="KW-1278">Translocase</keyword>
<dbReference type="PROSITE" id="PS00645">
    <property type="entry name" value="COMPLEX1_51K_2"/>
    <property type="match status" value="1"/>
</dbReference>
<proteinExistence type="inferred from homology"/>
<keyword evidence="7 14" id="KW-0874">Quinone</keyword>
<evidence type="ECO:0000256" key="6">
    <source>
        <dbReference type="ARBA" id="ARBA00022643"/>
    </source>
</evidence>
<evidence type="ECO:0000256" key="1">
    <source>
        <dbReference type="ARBA" id="ARBA00001917"/>
    </source>
</evidence>
<dbReference type="InterPro" id="IPR011537">
    <property type="entry name" value="NADH-UbQ_OxRdtase_suF"/>
</dbReference>
<dbReference type="FunFam" id="3.40.50.11540:FF:000001">
    <property type="entry name" value="NADH dehydrogenase [ubiquinone] flavoprotein 1, mitochondrial"/>
    <property type="match status" value="1"/>
</dbReference>
<dbReference type="NCBIfam" id="TIGR01959">
    <property type="entry name" value="nuoF_fam"/>
    <property type="match status" value="1"/>
</dbReference>
<protein>
    <recommendedName>
        <fullName evidence="14">NADH-quinone oxidoreductase subunit F</fullName>
        <ecNumber evidence="14">7.1.1.-</ecNumber>
    </recommendedName>
</protein>
<gene>
    <name evidence="16" type="primary">nuoF</name>
    <name evidence="16" type="ORF">SBA5_540029</name>
</gene>
<dbReference type="EMBL" id="OKRB01000113">
    <property type="protein sequence ID" value="SPE26272.1"/>
    <property type="molecule type" value="Genomic_DNA"/>
</dbReference>
<dbReference type="InterPro" id="IPR054765">
    <property type="entry name" value="SLBB_dom"/>
</dbReference>
<accession>A0A2N9LSP0</accession>
<dbReference type="AlphaFoldDB" id="A0A2N9LSP0"/>
<evidence type="ECO:0000313" key="16">
    <source>
        <dbReference type="EMBL" id="SPE26272.1"/>
    </source>
</evidence>
<name>A0A2N9LSP0_9BACT</name>
<dbReference type="EC" id="7.1.1.-" evidence="14"/>
<comment type="function">
    <text evidence="14">NDH-1 shuttles electrons from NADH, via FMN and iron-sulfur (Fe-S) centers, to quinones in the respiratory chain.</text>
</comment>
<dbReference type="PANTHER" id="PTHR11780:SF10">
    <property type="entry name" value="NADH DEHYDROGENASE [UBIQUINONE] FLAVOPROTEIN 1, MITOCHONDRIAL"/>
    <property type="match status" value="1"/>
</dbReference>
<evidence type="ECO:0000256" key="3">
    <source>
        <dbReference type="ARBA" id="ARBA00007523"/>
    </source>
</evidence>
<dbReference type="GO" id="GO:0051287">
    <property type="term" value="F:NAD binding"/>
    <property type="evidence" value="ECO:0007669"/>
    <property type="project" value="UniProtKB-UniRule"/>
</dbReference>
<dbReference type="SMART" id="SM00928">
    <property type="entry name" value="NADH_4Fe-4S"/>
    <property type="match status" value="1"/>
</dbReference>
<keyword evidence="12 14" id="KW-0520">NAD</keyword>
<evidence type="ECO:0000256" key="7">
    <source>
        <dbReference type="ARBA" id="ARBA00022719"/>
    </source>
</evidence>
<comment type="catalytic activity">
    <reaction evidence="13 14">
        <text>a quinone + NADH + 5 H(+)(in) = a quinol + NAD(+) + 4 H(+)(out)</text>
        <dbReference type="Rhea" id="RHEA:57888"/>
        <dbReference type="ChEBI" id="CHEBI:15378"/>
        <dbReference type="ChEBI" id="CHEBI:24646"/>
        <dbReference type="ChEBI" id="CHEBI:57540"/>
        <dbReference type="ChEBI" id="CHEBI:57945"/>
        <dbReference type="ChEBI" id="CHEBI:132124"/>
    </reaction>
</comment>
<organism evidence="16 17">
    <name type="scientific">Candidatus Sulfuritelmatomonas gaucii</name>
    <dbReference type="NCBI Taxonomy" id="2043161"/>
    <lineage>
        <taxon>Bacteria</taxon>
        <taxon>Pseudomonadati</taxon>
        <taxon>Acidobacteriota</taxon>
        <taxon>Terriglobia</taxon>
        <taxon>Terriglobales</taxon>
        <taxon>Acidobacteriaceae</taxon>
        <taxon>Candidatus Sulfuritelmatomonas</taxon>
    </lineage>
</organism>
<comment type="similarity">
    <text evidence="3 14">Belongs to the complex I 51 kDa subunit family.</text>
</comment>
<keyword evidence="4 14" id="KW-0004">4Fe-4S</keyword>
<evidence type="ECO:0000256" key="11">
    <source>
        <dbReference type="ARBA" id="ARBA00023014"/>
    </source>
</evidence>
<evidence type="ECO:0000256" key="4">
    <source>
        <dbReference type="ARBA" id="ARBA00022485"/>
    </source>
</evidence>